<gene>
    <name evidence="1" type="ORF">METZ01_LOCUS192535</name>
</gene>
<dbReference type="EMBL" id="UINC01040179">
    <property type="protein sequence ID" value="SVB39681.1"/>
    <property type="molecule type" value="Genomic_DNA"/>
</dbReference>
<dbReference type="AlphaFoldDB" id="A0A382DPL5"/>
<accession>A0A382DPL5</accession>
<sequence length="59" mass="6557">MPPLQSADLNQDTKRALVSNSVPTVGSVSEFSNEVQFTVLFEMQELNRKTVLTDSEQSL</sequence>
<name>A0A382DPL5_9ZZZZ</name>
<proteinExistence type="predicted"/>
<protein>
    <submittedName>
        <fullName evidence="1">Uncharacterized protein</fullName>
    </submittedName>
</protein>
<reference evidence="1" key="1">
    <citation type="submission" date="2018-05" db="EMBL/GenBank/DDBJ databases">
        <authorList>
            <person name="Lanie J.A."/>
            <person name="Ng W.-L."/>
            <person name="Kazmierczak K.M."/>
            <person name="Andrzejewski T.M."/>
            <person name="Davidsen T.M."/>
            <person name="Wayne K.J."/>
            <person name="Tettelin H."/>
            <person name="Glass J.I."/>
            <person name="Rusch D."/>
            <person name="Podicherti R."/>
            <person name="Tsui H.-C.T."/>
            <person name="Winkler M.E."/>
        </authorList>
    </citation>
    <scope>NUCLEOTIDE SEQUENCE</scope>
</reference>
<organism evidence="1">
    <name type="scientific">marine metagenome</name>
    <dbReference type="NCBI Taxonomy" id="408172"/>
    <lineage>
        <taxon>unclassified sequences</taxon>
        <taxon>metagenomes</taxon>
        <taxon>ecological metagenomes</taxon>
    </lineage>
</organism>
<evidence type="ECO:0000313" key="1">
    <source>
        <dbReference type="EMBL" id="SVB39681.1"/>
    </source>
</evidence>